<dbReference type="EMBL" id="CALNXJ010000057">
    <property type="protein sequence ID" value="CAH3155236.1"/>
    <property type="molecule type" value="Genomic_DNA"/>
</dbReference>
<evidence type="ECO:0000313" key="1">
    <source>
        <dbReference type="EMBL" id="CAH3155236.1"/>
    </source>
</evidence>
<protein>
    <submittedName>
        <fullName evidence="1">Uncharacterized protein</fullName>
    </submittedName>
</protein>
<accession>A0AAU9XR58</accession>
<name>A0AAU9XR58_9CNID</name>
<organism evidence="1 2">
    <name type="scientific">Pocillopora meandrina</name>
    <dbReference type="NCBI Taxonomy" id="46732"/>
    <lineage>
        <taxon>Eukaryota</taxon>
        <taxon>Metazoa</taxon>
        <taxon>Cnidaria</taxon>
        <taxon>Anthozoa</taxon>
        <taxon>Hexacorallia</taxon>
        <taxon>Scleractinia</taxon>
        <taxon>Astrocoeniina</taxon>
        <taxon>Pocilloporidae</taxon>
        <taxon>Pocillopora</taxon>
    </lineage>
</organism>
<sequence length="72" mass="8075">MGNPTDWVRFENMFVKQVHSRPISDGDKFGYLSERVLPKVREQISNLKPGTLGASATLWAYLNTGSGRNFTS</sequence>
<dbReference type="AlphaFoldDB" id="A0AAU9XR58"/>
<gene>
    <name evidence="1" type="ORF">PMEA_00027898</name>
</gene>
<comment type="caution">
    <text evidence="1">The sequence shown here is derived from an EMBL/GenBank/DDBJ whole genome shotgun (WGS) entry which is preliminary data.</text>
</comment>
<evidence type="ECO:0000313" key="2">
    <source>
        <dbReference type="Proteomes" id="UP001159428"/>
    </source>
</evidence>
<reference evidence="1 2" key="1">
    <citation type="submission" date="2022-05" db="EMBL/GenBank/DDBJ databases">
        <authorList>
            <consortium name="Genoscope - CEA"/>
            <person name="William W."/>
        </authorList>
    </citation>
    <scope>NUCLEOTIDE SEQUENCE [LARGE SCALE GENOMIC DNA]</scope>
</reference>
<keyword evidence="2" id="KW-1185">Reference proteome</keyword>
<proteinExistence type="predicted"/>
<dbReference type="Proteomes" id="UP001159428">
    <property type="component" value="Unassembled WGS sequence"/>
</dbReference>